<name>A0A088S2E3_LEIPA</name>
<dbReference type="RefSeq" id="XP_010703373.1">
    <property type="nucleotide sequence ID" value="XM_010705071.1"/>
</dbReference>
<keyword evidence="6" id="KW-0539">Nucleus</keyword>
<reference evidence="8 9" key="1">
    <citation type="journal article" date="2015" name="Sci. Rep.">
        <title>The genome of Leishmania panamensis: insights into genomics of the L. (Viannia) subgenus.</title>
        <authorList>
            <person name="Llanes A."/>
            <person name="Restrepo C.M."/>
            <person name="Vecchio G.D."/>
            <person name="Anguizola F.J."/>
            <person name="Lleonart R."/>
        </authorList>
    </citation>
    <scope>NUCLEOTIDE SEQUENCE [LARGE SCALE GENOMIC DNA]</scope>
    <source>
        <strain evidence="8 9">MHOM/PA/94/PSC-1</strain>
    </source>
</reference>
<keyword evidence="3" id="KW-0507">mRNA processing</keyword>
<evidence type="ECO:0000256" key="2">
    <source>
        <dbReference type="ARBA" id="ARBA00008644"/>
    </source>
</evidence>
<dbReference type="InterPro" id="IPR055430">
    <property type="entry name" value="HAT_Syf1_CNRKL1_C"/>
</dbReference>
<dbReference type="GO" id="GO:0071011">
    <property type="term" value="C:precatalytic spliceosome"/>
    <property type="evidence" value="ECO:0007669"/>
    <property type="project" value="TreeGrafter"/>
</dbReference>
<dbReference type="AlphaFoldDB" id="A0A088S2E3"/>
<dbReference type="InterPro" id="IPR003107">
    <property type="entry name" value="HAT"/>
</dbReference>
<dbReference type="EMBL" id="CP009404">
    <property type="protein sequence ID" value="AIO02573.1"/>
    <property type="molecule type" value="Genomic_DNA"/>
</dbReference>
<evidence type="ECO:0000256" key="6">
    <source>
        <dbReference type="ARBA" id="ARBA00023242"/>
    </source>
</evidence>
<keyword evidence="4" id="KW-0677">Repeat</keyword>
<protein>
    <recommendedName>
        <fullName evidence="7">Pre-mRNA-splicing factor Syf1/CRNKL1-like C-terminal HAT-repeats domain-containing protein</fullName>
    </recommendedName>
</protein>
<dbReference type="GeneID" id="22579468"/>
<evidence type="ECO:0000256" key="5">
    <source>
        <dbReference type="ARBA" id="ARBA00023187"/>
    </source>
</evidence>
<dbReference type="PANTHER" id="PTHR11246">
    <property type="entry name" value="PRE-MRNA SPLICING FACTOR"/>
    <property type="match status" value="1"/>
</dbReference>
<dbReference type="Pfam" id="PF23231">
    <property type="entry name" value="HAT_Syf1_CNRKL1_C"/>
    <property type="match status" value="1"/>
</dbReference>
<comment type="subcellular location">
    <subcellularLocation>
        <location evidence="1">Nucleus</location>
    </subcellularLocation>
</comment>
<evidence type="ECO:0000256" key="4">
    <source>
        <dbReference type="ARBA" id="ARBA00022737"/>
    </source>
</evidence>
<keyword evidence="5" id="KW-0508">mRNA splicing</keyword>
<dbReference type="eggNOG" id="KOG1915">
    <property type="taxonomic scope" value="Eukaryota"/>
</dbReference>
<dbReference type="GO" id="GO:0071014">
    <property type="term" value="C:post-mRNA release spliceosomal complex"/>
    <property type="evidence" value="ECO:0007669"/>
    <property type="project" value="TreeGrafter"/>
</dbReference>
<feature type="domain" description="Pre-mRNA-splicing factor Syf1/CRNKL1-like C-terminal HAT-repeats" evidence="7">
    <location>
        <begin position="56"/>
        <end position="326"/>
    </location>
</feature>
<keyword evidence="9" id="KW-1185">Reference proteome</keyword>
<dbReference type="FunFam" id="1.25.40.10:FF:001266">
    <property type="entry name" value="Hypothetical_protein"/>
    <property type="match status" value="1"/>
</dbReference>
<accession>A0A088S2E3</accession>
<evidence type="ECO:0000256" key="3">
    <source>
        <dbReference type="ARBA" id="ARBA00022664"/>
    </source>
</evidence>
<proteinExistence type="inferred from homology"/>
<dbReference type="KEGG" id="lpan:LPMP_354400"/>
<evidence type="ECO:0000313" key="9">
    <source>
        <dbReference type="Proteomes" id="UP000063063"/>
    </source>
</evidence>
<evidence type="ECO:0000256" key="1">
    <source>
        <dbReference type="ARBA" id="ARBA00004123"/>
    </source>
</evidence>
<dbReference type="SMART" id="SM00386">
    <property type="entry name" value="HAT"/>
    <property type="match status" value="7"/>
</dbReference>
<sequence length="823" mass="93146">MKRSRQDNRHLGPAAAAMRRRDVYRDGRQAEEQVSIRKLFRDAVAMQKFHSPNQSGAAARVMIHSREELALYRQKRRAELEESVRRGFKAIGNWIRYARWEAQQCDFDRMRAVMERAVSVHGENPSLWRDYAELEESSGFIEHARQVWSRGVTALPSSVDLWVKYLAMEQAVGHDQRVRDVFHRWLSGDAVPSCAYQLAALYEAQQRRQAGCRDHLRRCVERFNTPASWLLYGATEQQVFGDYERAVKVLETAMQALPDEDLWGSEVCPVPLALAEAHVAAGNVVQARNVFHSTLEHVADHPLLLEKVLSSYSRFERLHGDGALSEQVARLRTIQLYEERLRKNTSDFDAYLTLYSLYRDQERERQLSASGPPSNALSAVRSSAAATSTALLHSPAAAASPSRQVLARALQMPARDPYSAQQRAVLVMEYARACEAEGELDEARRTLAEEIKSFPFDAALCPRLWVEAAAIEERHGGATQARRLLRAGSEVTKDPRLFEEAIQFEERQRTAVIEGMHVTAHSTTQSSMREVEEACAPYVAELRTDYQNAIQAFPFDVQWWLRYAKLEEQQQEIPRADALYGACIHTFNGEAERVTSFAHRYDLLGHVDAAWAHRIHLHTRRARALQRQVSRRKGSAVDAETARAELTTLQEELLRLYAALLQDVWNAYRHEAVAWFSRYFEAGEGSGSGVLAGAAPKTLPSSITPATARWSEAVEAVAGYMERMGAVKARQGTPESALAALRAILKSMVETERHAIRRSLGWTEQTTQFDAVQRAREWGELLLSPLLEEWSKFELTHGGSLEAVAAAMEKPLKRRTRLFKTRS</sequence>
<dbReference type="Proteomes" id="UP000063063">
    <property type="component" value="Chromosome 35"/>
</dbReference>
<dbReference type="OrthoDB" id="541719at2759"/>
<evidence type="ECO:0000259" key="7">
    <source>
        <dbReference type="Pfam" id="PF23231"/>
    </source>
</evidence>
<evidence type="ECO:0000313" key="8">
    <source>
        <dbReference type="EMBL" id="AIO02573.1"/>
    </source>
</evidence>
<dbReference type="GO" id="GO:0000974">
    <property type="term" value="C:Prp19 complex"/>
    <property type="evidence" value="ECO:0007669"/>
    <property type="project" value="TreeGrafter"/>
</dbReference>
<dbReference type="InterPro" id="IPR011990">
    <property type="entry name" value="TPR-like_helical_dom_sf"/>
</dbReference>
<dbReference type="VEuPathDB" id="TriTrypDB:LPAL13_350052200"/>
<dbReference type="GO" id="GO:0000245">
    <property type="term" value="P:spliceosomal complex assembly"/>
    <property type="evidence" value="ECO:0007669"/>
    <property type="project" value="TreeGrafter"/>
</dbReference>
<gene>
    <name evidence="8" type="ORF">LPMP_354400</name>
</gene>
<dbReference type="InterPro" id="IPR045075">
    <property type="entry name" value="Syf1-like"/>
</dbReference>
<dbReference type="Gene3D" id="1.25.40.10">
    <property type="entry name" value="Tetratricopeptide repeat domain"/>
    <property type="match status" value="2"/>
</dbReference>
<dbReference type="PANTHER" id="PTHR11246:SF3">
    <property type="entry name" value="CROOKED NECK-LIKE PROTEIN 1"/>
    <property type="match status" value="1"/>
</dbReference>
<comment type="similarity">
    <text evidence="2">Belongs to the crooked-neck family.</text>
</comment>
<organism evidence="8 9">
    <name type="scientific">Leishmania panamensis</name>
    <dbReference type="NCBI Taxonomy" id="5679"/>
    <lineage>
        <taxon>Eukaryota</taxon>
        <taxon>Discoba</taxon>
        <taxon>Euglenozoa</taxon>
        <taxon>Kinetoplastea</taxon>
        <taxon>Metakinetoplastina</taxon>
        <taxon>Trypanosomatida</taxon>
        <taxon>Trypanosomatidae</taxon>
        <taxon>Leishmaniinae</taxon>
        <taxon>Leishmania</taxon>
        <taxon>Leishmania guyanensis species complex</taxon>
    </lineage>
</organism>
<dbReference type="SUPFAM" id="SSF48452">
    <property type="entry name" value="TPR-like"/>
    <property type="match status" value="3"/>
</dbReference>
<dbReference type="VEuPathDB" id="TriTrypDB:LPMP_354400"/>
<dbReference type="GO" id="GO:0071007">
    <property type="term" value="C:U2-type catalytic step 2 spliceosome"/>
    <property type="evidence" value="ECO:0007669"/>
    <property type="project" value="TreeGrafter"/>
</dbReference>